<evidence type="ECO:0000259" key="2">
    <source>
        <dbReference type="Pfam" id="PF17800"/>
    </source>
</evidence>
<dbReference type="KEGG" id="lbz:LBRM_07_1030"/>
<protein>
    <submittedName>
        <fullName evidence="3">RNA_binding_protein</fullName>
    </submittedName>
</protein>
<dbReference type="AlphaFoldDB" id="A0A3P3YYN9"/>
<organism evidence="3 4">
    <name type="scientific">Leishmania braziliensis MHOM/BR/75/M2904</name>
    <dbReference type="NCBI Taxonomy" id="420245"/>
    <lineage>
        <taxon>Eukaryota</taxon>
        <taxon>Discoba</taxon>
        <taxon>Euglenozoa</taxon>
        <taxon>Kinetoplastea</taxon>
        <taxon>Metakinetoplastina</taxon>
        <taxon>Trypanosomatida</taxon>
        <taxon>Trypanosomatidae</taxon>
        <taxon>Leishmaniinae</taxon>
        <taxon>Leishmania</taxon>
        <taxon>Leishmania braziliensis species complex</taxon>
    </lineage>
</organism>
<accession>A0A3P3YYN9</accession>
<feature type="domain" description="Nucleoplasmin-like" evidence="2">
    <location>
        <begin position="4"/>
        <end position="94"/>
    </location>
</feature>
<evidence type="ECO:0000313" key="3">
    <source>
        <dbReference type="EMBL" id="SYZ63069.1"/>
    </source>
</evidence>
<dbReference type="InterPro" id="IPR041232">
    <property type="entry name" value="NPL"/>
</dbReference>
<reference evidence="3 4" key="1">
    <citation type="submission" date="2018-09" db="EMBL/GenBank/DDBJ databases">
        <authorList>
            <person name="Peiro R."/>
            <person name="Begona"/>
            <person name="Cbmso G."/>
            <person name="Lopez M."/>
            <person name="Gonzalez S."/>
        </authorList>
    </citation>
    <scope>NUCLEOTIDE SEQUENCE [LARGE SCALE GENOMIC DNA]</scope>
</reference>
<dbReference type="VEuPathDB" id="TriTrypDB:LbrM.07.1030"/>
<dbReference type="Gene3D" id="2.60.120.340">
    <property type="entry name" value="Nucleoplasmin core domain"/>
    <property type="match status" value="1"/>
</dbReference>
<evidence type="ECO:0000313" key="4">
    <source>
        <dbReference type="Proteomes" id="UP000319462"/>
    </source>
</evidence>
<evidence type="ECO:0000256" key="1">
    <source>
        <dbReference type="SAM" id="MobiDB-lite"/>
    </source>
</evidence>
<dbReference type="Pfam" id="PF17800">
    <property type="entry name" value="NPL"/>
    <property type="match status" value="1"/>
</dbReference>
<dbReference type="RefSeq" id="XP_001562598.1">
    <property type="nucleotide sequence ID" value="XM_001562548.1"/>
</dbReference>
<name>A0A3P3YYN9_LEIBR</name>
<dbReference type="EMBL" id="LS997606">
    <property type="protein sequence ID" value="SYZ63069.1"/>
    <property type="molecule type" value="Genomic_DNA"/>
</dbReference>
<gene>
    <name evidence="3" type="ORF">LBRM2904_07.1060</name>
</gene>
<sequence length="122" mass="13280">MEEFYGMEVFVGKTAKPSISADRVLHVTQVALPPNASHAITLLVKAEGKSFVLATLDPHRALFHMSVDMLFSGKQELAFTCEGAAGAVHVIGYTQLAEEEEEEGEDMDDEDDDDMMTGEDAT</sequence>
<proteinExistence type="predicted"/>
<feature type="region of interest" description="Disordered" evidence="1">
    <location>
        <begin position="97"/>
        <end position="122"/>
    </location>
</feature>
<dbReference type="Proteomes" id="UP000319462">
    <property type="component" value="Chromosome 7"/>
</dbReference>